<evidence type="ECO:0000259" key="1">
    <source>
        <dbReference type="Pfam" id="PF00534"/>
    </source>
</evidence>
<keyword evidence="3" id="KW-0808">Transferase</keyword>
<proteinExistence type="predicted"/>
<dbReference type="Pfam" id="PF00534">
    <property type="entry name" value="Glycos_transf_1"/>
    <property type="match status" value="1"/>
</dbReference>
<comment type="caution">
    <text evidence="3">The sequence shown here is derived from an EMBL/GenBank/DDBJ whole genome shotgun (WGS) entry which is preliminary data.</text>
</comment>
<protein>
    <submittedName>
        <fullName evidence="3">Glycosyltransferase family 4 protein</fullName>
    </submittedName>
</protein>
<dbReference type="InParanoid" id="A0A540VGP9"/>
<dbReference type="SUPFAM" id="SSF53756">
    <property type="entry name" value="UDP-Glycosyltransferase/glycogen phosphorylase"/>
    <property type="match status" value="1"/>
</dbReference>
<dbReference type="Proteomes" id="UP000317371">
    <property type="component" value="Unassembled WGS sequence"/>
</dbReference>
<dbReference type="Gene3D" id="3.40.50.2000">
    <property type="entry name" value="Glycogen Phosphorylase B"/>
    <property type="match status" value="2"/>
</dbReference>
<dbReference type="EMBL" id="VIGC01000010">
    <property type="protein sequence ID" value="TQE95939.1"/>
    <property type="molecule type" value="Genomic_DNA"/>
</dbReference>
<dbReference type="InterPro" id="IPR001296">
    <property type="entry name" value="Glyco_trans_1"/>
</dbReference>
<feature type="domain" description="Glycosyltransferase subfamily 4-like N-terminal" evidence="2">
    <location>
        <begin position="32"/>
        <end position="207"/>
    </location>
</feature>
<gene>
    <name evidence="3" type="ORF">FKZ61_09330</name>
</gene>
<dbReference type="InterPro" id="IPR050194">
    <property type="entry name" value="Glycosyltransferase_grp1"/>
</dbReference>
<accession>A0A540VGP9</accession>
<dbReference type="AlphaFoldDB" id="A0A540VGP9"/>
<dbReference type="Pfam" id="PF13439">
    <property type="entry name" value="Glyco_transf_4"/>
    <property type="match status" value="1"/>
</dbReference>
<dbReference type="PANTHER" id="PTHR45947:SF3">
    <property type="entry name" value="SULFOQUINOVOSYL TRANSFERASE SQD2"/>
    <property type="match status" value="1"/>
</dbReference>
<keyword evidence="4" id="KW-1185">Reference proteome</keyword>
<dbReference type="InterPro" id="IPR028098">
    <property type="entry name" value="Glyco_trans_4-like_N"/>
</dbReference>
<dbReference type="PANTHER" id="PTHR45947">
    <property type="entry name" value="SULFOQUINOVOSYL TRANSFERASE SQD2"/>
    <property type="match status" value="1"/>
</dbReference>
<feature type="domain" description="Glycosyl transferase family 1" evidence="1">
    <location>
        <begin position="220"/>
        <end position="382"/>
    </location>
</feature>
<organism evidence="3 4">
    <name type="scientific">Litorilinea aerophila</name>
    <dbReference type="NCBI Taxonomy" id="1204385"/>
    <lineage>
        <taxon>Bacteria</taxon>
        <taxon>Bacillati</taxon>
        <taxon>Chloroflexota</taxon>
        <taxon>Caldilineae</taxon>
        <taxon>Caldilineales</taxon>
        <taxon>Caldilineaceae</taxon>
        <taxon>Litorilinea</taxon>
    </lineage>
</organism>
<reference evidence="3 4" key="1">
    <citation type="submission" date="2019-06" db="EMBL/GenBank/DDBJ databases">
        <title>Genome sequence of Litorilinea aerophila BAA-2444.</title>
        <authorList>
            <person name="Maclea K.S."/>
            <person name="Maurais E.G."/>
            <person name="Iannazzi L.C."/>
        </authorList>
    </citation>
    <scope>NUCLEOTIDE SEQUENCE [LARGE SCALE GENOMIC DNA]</scope>
    <source>
        <strain evidence="3 4">ATCC BAA-2444</strain>
    </source>
</reference>
<evidence type="ECO:0000313" key="3">
    <source>
        <dbReference type="EMBL" id="TQE95939.1"/>
    </source>
</evidence>
<evidence type="ECO:0000313" key="4">
    <source>
        <dbReference type="Proteomes" id="UP000317371"/>
    </source>
</evidence>
<sequence>MGPKNNELPHSRKDKMPMRVLITGQSYHPAFNGQAVFTVNLAEGLAARGHEVMVVASSDCKRPYCQTRNGVQIRRLGAISLSRWHRDAALTPFPDRALGKILREFRPHIVHIQDHYPISRSAVRLARLQGIKTLGTNHFMPQNLKPYLGWLAQVGGDALDWLLWHWMLHLYNQLDFVTAPSRTAVAILQRVGLTTPAFPVSCGVDVEFFRPLPHLDPLAWRRHFQLAPDRTVFLYVGRVDGEKRLDILLHACQRLQDTPIQLAIAGRGAAQDELQRLAQKLGLGDRVRFLGFVPQEELPALLNSVDIFAMPSDAELLSIATLEAMACGRPVLAARGQALPELITEGVNGLLFRPGDPADAARQMARLVQMRDAWAQMGQANRTKAEFHHVGKTVEIYEQIYGSLVSDMPSPYVSARRPSRPIFPRKVQELLTQFRH</sequence>
<name>A0A540VGP9_9CHLR</name>
<evidence type="ECO:0000259" key="2">
    <source>
        <dbReference type="Pfam" id="PF13439"/>
    </source>
</evidence>
<dbReference type="GO" id="GO:0016757">
    <property type="term" value="F:glycosyltransferase activity"/>
    <property type="evidence" value="ECO:0007669"/>
    <property type="project" value="InterPro"/>
</dbReference>
<dbReference type="OrthoDB" id="9772485at2"/>